<name>A0A8X7S2W9_BRACI</name>
<comment type="caution">
    <text evidence="1">The sequence shown here is derived from an EMBL/GenBank/DDBJ whole genome shotgun (WGS) entry which is preliminary data.</text>
</comment>
<evidence type="ECO:0000313" key="1">
    <source>
        <dbReference type="EMBL" id="KAG2297820.1"/>
    </source>
</evidence>
<sequence length="324" mass="36455">MEFLLKLSKRMHIDEHLSVQDFINYMHKNLLDCDGALVVDASLVVSILKEKGMLLEKDCPLSESFNRTLFEDVKNRPRFFAKEVTMHKLYDDESSKVTPQKYDAFHVDLIQHLKWGVVAVGLTVYPSYAKLKVIMRRCALIYVNGECEAEALKLDGSDMGGRILTITAYPFDDNRLEHVFAPTKATDKYRQRTLKVTGFDTSLSKDDIKKMLRGVFPGSGCFPFMDGSAFLYLRGQDAMDKALKLSGGSVGGFKFAVTAVLPIRVLKCGFSLASMLAMVEKAKPTLCEGNQKKIKTTEIRVVRDMKGKRDQAPDKSGPALYRRL</sequence>
<proteinExistence type="predicted"/>
<reference evidence="1 2" key="1">
    <citation type="submission" date="2020-02" db="EMBL/GenBank/DDBJ databases">
        <authorList>
            <person name="Ma Q."/>
            <person name="Huang Y."/>
            <person name="Song X."/>
            <person name="Pei D."/>
        </authorList>
    </citation>
    <scope>NUCLEOTIDE SEQUENCE [LARGE SCALE GENOMIC DNA]</scope>
    <source>
        <strain evidence="1">Sxm20200214</strain>
        <tissue evidence="1">Leaf</tissue>
    </source>
</reference>
<accession>A0A8X7S2W9</accession>
<organism evidence="1 2">
    <name type="scientific">Brassica carinata</name>
    <name type="common">Ethiopian mustard</name>
    <name type="synonym">Abyssinian cabbage</name>
    <dbReference type="NCBI Taxonomy" id="52824"/>
    <lineage>
        <taxon>Eukaryota</taxon>
        <taxon>Viridiplantae</taxon>
        <taxon>Streptophyta</taxon>
        <taxon>Embryophyta</taxon>
        <taxon>Tracheophyta</taxon>
        <taxon>Spermatophyta</taxon>
        <taxon>Magnoliopsida</taxon>
        <taxon>eudicotyledons</taxon>
        <taxon>Gunneridae</taxon>
        <taxon>Pentapetalae</taxon>
        <taxon>rosids</taxon>
        <taxon>malvids</taxon>
        <taxon>Brassicales</taxon>
        <taxon>Brassicaceae</taxon>
        <taxon>Brassiceae</taxon>
        <taxon>Brassica</taxon>
    </lineage>
</organism>
<dbReference type="AlphaFoldDB" id="A0A8X7S2W9"/>
<dbReference type="EMBL" id="JAAMPC010000008">
    <property type="protein sequence ID" value="KAG2297820.1"/>
    <property type="molecule type" value="Genomic_DNA"/>
</dbReference>
<evidence type="ECO:0000313" key="2">
    <source>
        <dbReference type="Proteomes" id="UP000886595"/>
    </source>
</evidence>
<gene>
    <name evidence="1" type="ORF">Bca52824_034292</name>
</gene>
<protein>
    <submittedName>
        <fullName evidence="1">Uncharacterized protein</fullName>
    </submittedName>
</protein>
<keyword evidence="2" id="KW-1185">Reference proteome</keyword>
<dbReference type="Proteomes" id="UP000886595">
    <property type="component" value="Unassembled WGS sequence"/>
</dbReference>